<sequence>MTMAVLKLDENIRVAGRWLKISSEAKALKHIIKIHLDDELLYEEKKGFPFELEENFSTLQGITVRMKAGAWGDFELEILENNQSIYQSKGYMFP</sequence>
<dbReference type="Proteomes" id="UP000192359">
    <property type="component" value="Unassembled WGS sequence"/>
</dbReference>
<evidence type="ECO:0000313" key="1">
    <source>
        <dbReference type="EMBL" id="ORC15401.1"/>
    </source>
</evidence>
<comment type="caution">
    <text evidence="1">The sequence shown here is derived from an EMBL/GenBank/DDBJ whole genome shotgun (WGS) entry which is preliminary data.</text>
</comment>
<dbReference type="RefSeq" id="WP_083093181.1">
    <property type="nucleotide sequence ID" value="NZ_LXWF01000043.1"/>
</dbReference>
<gene>
    <name evidence="1" type="ORF">A7979_06545</name>
</gene>
<dbReference type="EMBL" id="LXWF01000043">
    <property type="protein sequence ID" value="ORC15401.1"/>
    <property type="molecule type" value="Genomic_DNA"/>
</dbReference>
<keyword evidence="2" id="KW-1185">Reference proteome</keyword>
<accession>A0A1Y1RLU3</accession>
<protein>
    <submittedName>
        <fullName evidence="1">Uncharacterized protein</fullName>
    </submittedName>
</protein>
<proteinExistence type="predicted"/>
<name>A0A1Y1RLU3_9MICC</name>
<dbReference type="AlphaFoldDB" id="A0A1Y1RLU3"/>
<evidence type="ECO:0000313" key="2">
    <source>
        <dbReference type="Proteomes" id="UP000192359"/>
    </source>
</evidence>
<organism evidence="1 2">
    <name type="scientific">Rothia nasimurium</name>
    <dbReference type="NCBI Taxonomy" id="85336"/>
    <lineage>
        <taxon>Bacteria</taxon>
        <taxon>Bacillati</taxon>
        <taxon>Actinomycetota</taxon>
        <taxon>Actinomycetes</taxon>
        <taxon>Micrococcales</taxon>
        <taxon>Micrococcaceae</taxon>
        <taxon>Rothia</taxon>
    </lineage>
</organism>
<reference evidence="1 2" key="1">
    <citation type="submission" date="2016-05" db="EMBL/GenBank/DDBJ databases">
        <title>Draft genome sequence of a porcine commensal Rothia nasimurium.</title>
        <authorList>
            <person name="Gaiser R.A."/>
            <person name="Van Baarlen P."/>
            <person name="Wells J.M."/>
        </authorList>
    </citation>
    <scope>NUCLEOTIDE SEQUENCE [LARGE SCALE GENOMIC DNA]</scope>
    <source>
        <strain evidence="1 2">PT-32</strain>
    </source>
</reference>